<dbReference type="EMBL" id="CP098755">
    <property type="protein sequence ID" value="USG67305.1"/>
    <property type="molecule type" value="Genomic_DNA"/>
</dbReference>
<evidence type="ECO:0000313" key="2">
    <source>
        <dbReference type="Proteomes" id="UP001056500"/>
    </source>
</evidence>
<sequence>MNIRWIIFLLISLLVTGCGTPSLDEQLQDLAFTVKKIHYEVTDYTKIDPFEEGLARNELIKPYLTEKAYDLFYKNRESYFPLEVARQQSVNIQVKNLSLVKVSEENDLLTYHYTMDVELLAPDGSVKKTLNATGQMDFKKEGEGWKVARDWDGNLMIGEWEAGD</sequence>
<protein>
    <recommendedName>
        <fullName evidence="3">Lipoprotein</fullName>
    </recommendedName>
</protein>
<dbReference type="RefSeq" id="WP_251874407.1">
    <property type="nucleotide sequence ID" value="NZ_CP098755.1"/>
</dbReference>
<dbReference type="PROSITE" id="PS51257">
    <property type="entry name" value="PROKAR_LIPOPROTEIN"/>
    <property type="match status" value="1"/>
</dbReference>
<gene>
    <name evidence="1" type="ORF">NDK47_08540</name>
</gene>
<accession>A0ABY4WJK0</accession>
<dbReference type="Proteomes" id="UP001056500">
    <property type="component" value="Chromosome"/>
</dbReference>
<proteinExistence type="predicted"/>
<name>A0ABY4WJK0_9BACL</name>
<evidence type="ECO:0000313" key="1">
    <source>
        <dbReference type="EMBL" id="USG67305.1"/>
    </source>
</evidence>
<keyword evidence="2" id="KW-1185">Reference proteome</keyword>
<organism evidence="1 2">
    <name type="scientific">Brevibacillus ruminantium</name>
    <dbReference type="NCBI Taxonomy" id="2950604"/>
    <lineage>
        <taxon>Bacteria</taxon>
        <taxon>Bacillati</taxon>
        <taxon>Bacillota</taxon>
        <taxon>Bacilli</taxon>
        <taxon>Bacillales</taxon>
        <taxon>Paenibacillaceae</taxon>
        <taxon>Brevibacillus</taxon>
    </lineage>
</organism>
<evidence type="ECO:0008006" key="3">
    <source>
        <dbReference type="Google" id="ProtNLM"/>
    </source>
</evidence>
<reference evidence="1" key="1">
    <citation type="submission" date="2022-06" db="EMBL/GenBank/DDBJ databases">
        <title>Genome sequencing of Brevibacillus sp. BB3-R1.</title>
        <authorList>
            <person name="Heo J."/>
            <person name="Lee D."/>
            <person name="Won M."/>
            <person name="Han B.-H."/>
            <person name="Hong S.-B."/>
            <person name="Kwon S.-W."/>
        </authorList>
    </citation>
    <scope>NUCLEOTIDE SEQUENCE</scope>
    <source>
        <strain evidence="1">BB3-R1</strain>
    </source>
</reference>